<sequence length="156" mass="17537">KPPSTWPVTCQDECYRHEHTSLLSTRFITHLFACPKLPPSSLGSMAKFSKVYCLSPHCMKLHPSVTFTTLIFPQRLKAQFPTTCGSSSHCLFIPAFMLTSKVICNDMCSNKSWSIIAWGMFQLQEINQMEREIHGPSVATAQAQASLQTEPSYYVS</sequence>
<gene>
    <name evidence="1" type="ORF">PISMIDRAFT_99108</name>
</gene>
<evidence type="ECO:0000313" key="2">
    <source>
        <dbReference type="Proteomes" id="UP000054018"/>
    </source>
</evidence>
<organism evidence="1 2">
    <name type="scientific">Pisolithus microcarpus 441</name>
    <dbReference type="NCBI Taxonomy" id="765257"/>
    <lineage>
        <taxon>Eukaryota</taxon>
        <taxon>Fungi</taxon>
        <taxon>Dikarya</taxon>
        <taxon>Basidiomycota</taxon>
        <taxon>Agaricomycotina</taxon>
        <taxon>Agaricomycetes</taxon>
        <taxon>Agaricomycetidae</taxon>
        <taxon>Boletales</taxon>
        <taxon>Sclerodermatineae</taxon>
        <taxon>Pisolithaceae</taxon>
        <taxon>Pisolithus</taxon>
    </lineage>
</organism>
<dbReference type="OrthoDB" id="244495at2759"/>
<dbReference type="HOGENOM" id="CLU_084824_1_0_1"/>
<protein>
    <submittedName>
        <fullName evidence="1">Uncharacterized protein</fullName>
    </submittedName>
</protein>
<dbReference type="InterPro" id="IPR036915">
    <property type="entry name" value="Cyclin-like_sf"/>
</dbReference>
<dbReference type="Proteomes" id="UP000054018">
    <property type="component" value="Unassembled WGS sequence"/>
</dbReference>
<proteinExistence type="predicted"/>
<feature type="non-terminal residue" evidence="1">
    <location>
        <position position="1"/>
    </location>
</feature>
<dbReference type="SUPFAM" id="SSF47954">
    <property type="entry name" value="Cyclin-like"/>
    <property type="match status" value="1"/>
</dbReference>
<dbReference type="EMBL" id="KN833719">
    <property type="protein sequence ID" value="KIK24143.1"/>
    <property type="molecule type" value="Genomic_DNA"/>
</dbReference>
<dbReference type="STRING" id="765257.A0A0C9ZWV8"/>
<reference evidence="1 2" key="1">
    <citation type="submission" date="2014-04" db="EMBL/GenBank/DDBJ databases">
        <authorList>
            <consortium name="DOE Joint Genome Institute"/>
            <person name="Kuo A."/>
            <person name="Kohler A."/>
            <person name="Costa M.D."/>
            <person name="Nagy L.G."/>
            <person name="Floudas D."/>
            <person name="Copeland A."/>
            <person name="Barry K.W."/>
            <person name="Cichocki N."/>
            <person name="Veneault-Fourrey C."/>
            <person name="LaButti K."/>
            <person name="Lindquist E.A."/>
            <person name="Lipzen A."/>
            <person name="Lundell T."/>
            <person name="Morin E."/>
            <person name="Murat C."/>
            <person name="Sun H."/>
            <person name="Tunlid A."/>
            <person name="Henrissat B."/>
            <person name="Grigoriev I.V."/>
            <person name="Hibbett D.S."/>
            <person name="Martin F."/>
            <person name="Nordberg H.P."/>
            <person name="Cantor M.N."/>
            <person name="Hua S.X."/>
        </authorList>
    </citation>
    <scope>NUCLEOTIDE SEQUENCE [LARGE SCALE GENOMIC DNA]</scope>
    <source>
        <strain evidence="1 2">441</strain>
    </source>
</reference>
<dbReference type="AlphaFoldDB" id="A0A0C9ZWV8"/>
<reference evidence="2" key="2">
    <citation type="submission" date="2015-01" db="EMBL/GenBank/DDBJ databases">
        <title>Evolutionary Origins and Diversification of the Mycorrhizal Mutualists.</title>
        <authorList>
            <consortium name="DOE Joint Genome Institute"/>
            <consortium name="Mycorrhizal Genomics Consortium"/>
            <person name="Kohler A."/>
            <person name="Kuo A."/>
            <person name="Nagy L.G."/>
            <person name="Floudas D."/>
            <person name="Copeland A."/>
            <person name="Barry K.W."/>
            <person name="Cichocki N."/>
            <person name="Veneault-Fourrey C."/>
            <person name="LaButti K."/>
            <person name="Lindquist E.A."/>
            <person name="Lipzen A."/>
            <person name="Lundell T."/>
            <person name="Morin E."/>
            <person name="Murat C."/>
            <person name="Riley R."/>
            <person name="Ohm R."/>
            <person name="Sun H."/>
            <person name="Tunlid A."/>
            <person name="Henrissat B."/>
            <person name="Grigoriev I.V."/>
            <person name="Hibbett D.S."/>
            <person name="Martin F."/>
        </authorList>
    </citation>
    <scope>NUCLEOTIDE SEQUENCE [LARGE SCALE GENOMIC DNA]</scope>
    <source>
        <strain evidence="2">441</strain>
    </source>
</reference>
<dbReference type="Gene3D" id="1.10.472.10">
    <property type="entry name" value="Cyclin-like"/>
    <property type="match status" value="1"/>
</dbReference>
<name>A0A0C9ZWV8_9AGAM</name>
<evidence type="ECO:0000313" key="1">
    <source>
        <dbReference type="EMBL" id="KIK24143.1"/>
    </source>
</evidence>
<keyword evidence="2" id="KW-1185">Reference proteome</keyword>
<dbReference type="CDD" id="cd20557">
    <property type="entry name" value="CYCLIN_ScPCL1-like"/>
    <property type="match status" value="1"/>
</dbReference>
<accession>A0A0C9ZWV8</accession>